<dbReference type="RefSeq" id="WP_191894515.1">
    <property type="nucleotide sequence ID" value="NZ_BMQD01000005.1"/>
</dbReference>
<reference evidence="2" key="2">
    <citation type="submission" date="2022-09" db="EMBL/GenBank/DDBJ databases">
        <authorList>
            <person name="Sun Q."/>
            <person name="Ohkuma M."/>
        </authorList>
    </citation>
    <scope>NUCLEOTIDE SEQUENCE</scope>
    <source>
        <strain evidence="2">JCM 3093</strain>
    </source>
</reference>
<evidence type="ECO:0000256" key="1">
    <source>
        <dbReference type="SAM" id="SignalP"/>
    </source>
</evidence>
<comment type="caution">
    <text evidence="2">The sequence shown here is derived from an EMBL/GenBank/DDBJ whole genome shotgun (WGS) entry which is preliminary data.</text>
</comment>
<dbReference type="AlphaFoldDB" id="A0AA37F3U9"/>
<keyword evidence="1" id="KW-0732">Signal</keyword>
<dbReference type="EMBL" id="BMQD01000005">
    <property type="protein sequence ID" value="GGK61147.1"/>
    <property type="molecule type" value="Genomic_DNA"/>
</dbReference>
<proteinExistence type="predicted"/>
<sequence length="221" mass="24278">MITKRSIFASLLCGVLFVQAPALAEASPEPPSPDQFKAALLLPEDLGTDFTRTTDWNRDPSQYDIVTGSKKACIKAVKGIVPLYRAKAATWLRKDDEWEGVSEYILSGTRDKISTLERAAKVMVRDCSGVTVTTDATKETIRKLSVGKLGDRVYGIKLRSGFPGRNLDKESMVAIDIVIIRVRNTLIALEHDGHVSQFDPALTKSAAETATRRLQEVLEAS</sequence>
<evidence type="ECO:0000313" key="2">
    <source>
        <dbReference type="EMBL" id="GGK61147.1"/>
    </source>
</evidence>
<name>A0AA37F3U9_9ACTN</name>
<reference evidence="2" key="1">
    <citation type="journal article" date="2014" name="Int. J. Syst. Evol. Microbiol.">
        <title>Complete genome sequence of Corynebacterium casei LMG S-19264T (=DSM 44701T), isolated from a smear-ripened cheese.</title>
        <authorList>
            <consortium name="US DOE Joint Genome Institute (JGI-PGF)"/>
            <person name="Walter F."/>
            <person name="Albersmeier A."/>
            <person name="Kalinowski J."/>
            <person name="Ruckert C."/>
        </authorList>
    </citation>
    <scope>NUCLEOTIDE SEQUENCE</scope>
    <source>
        <strain evidence="2">JCM 3093</strain>
    </source>
</reference>
<feature type="chain" id="PRO_5041306429" description="PknH-like extracellular domain-containing protein" evidence="1">
    <location>
        <begin position="25"/>
        <end position="221"/>
    </location>
</feature>
<protein>
    <recommendedName>
        <fullName evidence="4">PknH-like extracellular domain-containing protein</fullName>
    </recommendedName>
</protein>
<organism evidence="2 3">
    <name type="scientific">Planomonospora parontospora</name>
    <dbReference type="NCBI Taxonomy" id="58119"/>
    <lineage>
        <taxon>Bacteria</taxon>
        <taxon>Bacillati</taxon>
        <taxon>Actinomycetota</taxon>
        <taxon>Actinomycetes</taxon>
        <taxon>Streptosporangiales</taxon>
        <taxon>Streptosporangiaceae</taxon>
        <taxon>Planomonospora</taxon>
    </lineage>
</organism>
<evidence type="ECO:0000313" key="3">
    <source>
        <dbReference type="Proteomes" id="UP000627984"/>
    </source>
</evidence>
<evidence type="ECO:0008006" key="4">
    <source>
        <dbReference type="Google" id="ProtNLM"/>
    </source>
</evidence>
<dbReference type="Proteomes" id="UP000627984">
    <property type="component" value="Unassembled WGS sequence"/>
</dbReference>
<feature type="signal peptide" evidence="1">
    <location>
        <begin position="1"/>
        <end position="24"/>
    </location>
</feature>
<accession>A0AA37F3U9</accession>
<gene>
    <name evidence="2" type="ORF">GCM10010126_20760</name>
</gene>